<proteinExistence type="predicted"/>
<gene>
    <name evidence="1" type="ORF">C1871_00925</name>
</gene>
<dbReference type="AlphaFoldDB" id="A0A369NFI3"/>
<name>A0A369NFI3_EGGLN</name>
<protein>
    <submittedName>
        <fullName evidence="1">Uncharacterized protein</fullName>
    </submittedName>
</protein>
<organism evidence="1 2">
    <name type="scientific">Eggerthella lenta</name>
    <name type="common">Eubacterium lentum</name>
    <dbReference type="NCBI Taxonomy" id="84112"/>
    <lineage>
        <taxon>Bacteria</taxon>
        <taxon>Bacillati</taxon>
        <taxon>Actinomycetota</taxon>
        <taxon>Coriobacteriia</taxon>
        <taxon>Eggerthellales</taxon>
        <taxon>Eggerthellaceae</taxon>
        <taxon>Eggerthella</taxon>
    </lineage>
</organism>
<evidence type="ECO:0000313" key="2">
    <source>
        <dbReference type="Proteomes" id="UP000253857"/>
    </source>
</evidence>
<dbReference type="RefSeq" id="WP_035585298.1">
    <property type="nucleotide sequence ID" value="NZ_PPTY01000001.1"/>
</dbReference>
<dbReference type="EMBL" id="PPTY01000001">
    <property type="protein sequence ID" value="RDB89063.1"/>
    <property type="molecule type" value="Genomic_DNA"/>
</dbReference>
<accession>A0A369NFI3</accession>
<evidence type="ECO:0000313" key="1">
    <source>
        <dbReference type="EMBL" id="RDB89063.1"/>
    </source>
</evidence>
<comment type="caution">
    <text evidence="1">The sequence shown here is derived from an EMBL/GenBank/DDBJ whole genome shotgun (WGS) entry which is preliminary data.</text>
</comment>
<dbReference type="Proteomes" id="UP000253857">
    <property type="component" value="Unassembled WGS sequence"/>
</dbReference>
<sequence>MADKDTSGIGMLRKLAEDVYGSVSLWAILKDGNEAEWGANVGRPKLSGAMRSIADQIEREHVDELAAAKRGLTGEARVAVERLRAVSHDEVLKSANPDFDIVNELCAAVGVSRLRTYTGTLDALGERIAELIEHGGKQDADVEWLGADGLPIKAGETVYLDDAHADMVGKIGSEYYGKCGLAGVVDGEALTVSRVGESGTTRVKESVAAWCPASWLTHTPPDTQALIDDDKGKMFDVYWGCRTAVNCLDCPAVVDGKHPDERYGVVSCEVAQGMDIARRQRELDAKTTGGER</sequence>
<reference evidence="1 2" key="1">
    <citation type="journal article" date="2018" name="Elife">
        <title>Discovery and characterization of a prevalent human gut bacterial enzyme sufficient for the inactivation of a family of plant toxins.</title>
        <authorList>
            <person name="Koppel N."/>
            <person name="Bisanz J.E."/>
            <person name="Pandelia M.E."/>
            <person name="Turnbaugh P.J."/>
            <person name="Balskus E.P."/>
        </authorList>
    </citation>
    <scope>NUCLEOTIDE SEQUENCE [LARGE SCALE GENOMIC DNA]</scope>
    <source>
        <strain evidence="1 2">FAA1-1-60AUCSF</strain>
    </source>
</reference>